<gene>
    <name evidence="1" type="ORF">LCGC14_2577640</name>
</gene>
<evidence type="ECO:0008006" key="2">
    <source>
        <dbReference type="Google" id="ProtNLM"/>
    </source>
</evidence>
<dbReference type="AlphaFoldDB" id="A0A0F9AFT9"/>
<name>A0A0F9AFT9_9ZZZZ</name>
<proteinExistence type="predicted"/>
<dbReference type="SUPFAM" id="SSF109604">
    <property type="entry name" value="HD-domain/PDEase-like"/>
    <property type="match status" value="1"/>
</dbReference>
<evidence type="ECO:0000313" key="1">
    <source>
        <dbReference type="EMBL" id="KKL08260.1"/>
    </source>
</evidence>
<dbReference type="Gene3D" id="1.10.3210.10">
    <property type="entry name" value="Hypothetical protein af1432"/>
    <property type="match status" value="1"/>
</dbReference>
<organism evidence="1">
    <name type="scientific">marine sediment metagenome</name>
    <dbReference type="NCBI Taxonomy" id="412755"/>
    <lineage>
        <taxon>unclassified sequences</taxon>
        <taxon>metagenomes</taxon>
        <taxon>ecological metagenomes</taxon>
    </lineage>
</organism>
<comment type="caution">
    <text evidence="1">The sequence shown here is derived from an EMBL/GenBank/DDBJ whole genome shotgun (WGS) entry which is preliminary data.</text>
</comment>
<reference evidence="1" key="1">
    <citation type="journal article" date="2015" name="Nature">
        <title>Complex archaea that bridge the gap between prokaryotes and eukaryotes.</title>
        <authorList>
            <person name="Spang A."/>
            <person name="Saw J.H."/>
            <person name="Jorgensen S.L."/>
            <person name="Zaremba-Niedzwiedzka K."/>
            <person name="Martijn J."/>
            <person name="Lind A.E."/>
            <person name="van Eijk R."/>
            <person name="Schleper C."/>
            <person name="Guy L."/>
            <person name="Ettema T.J."/>
        </authorList>
    </citation>
    <scope>NUCLEOTIDE SEQUENCE</scope>
</reference>
<accession>A0A0F9AFT9</accession>
<dbReference type="EMBL" id="LAZR01042950">
    <property type="protein sequence ID" value="KKL08260.1"/>
    <property type="molecule type" value="Genomic_DNA"/>
</dbReference>
<protein>
    <recommendedName>
        <fullName evidence="2">HD domain-containing protein</fullName>
    </recommendedName>
</protein>
<sequence length="176" mass="20305">MWIQTNSGRKFDLLEPSPEDVHIEDIAHALSNLCRFTGHTPEHYSVAQHSVFVSFMIDPPFAFVGLMHDATEAYVGDVSAPLKKAMRWLMATPSPYDIIEGDVWRVIAKRFNLPEILPPEVKEADMRMLATEKKMLGREPQSWNLNVEPYSMTIDCWTASEARHRFMHRFEELTDV</sequence>